<evidence type="ECO:0000256" key="3">
    <source>
        <dbReference type="ARBA" id="ARBA00015991"/>
    </source>
</evidence>
<dbReference type="PROSITE" id="PS00151">
    <property type="entry name" value="ACYLPHOSPHATASE_2"/>
    <property type="match status" value="1"/>
</dbReference>
<evidence type="ECO:0000313" key="10">
    <source>
        <dbReference type="Proteomes" id="UP000675781"/>
    </source>
</evidence>
<dbReference type="PROSITE" id="PS51160">
    <property type="entry name" value="ACYLPHOSPHATASE_3"/>
    <property type="match status" value="1"/>
</dbReference>
<evidence type="ECO:0000313" key="9">
    <source>
        <dbReference type="EMBL" id="MBR7835777.1"/>
    </source>
</evidence>
<keyword evidence="10" id="KW-1185">Reference proteome</keyword>
<dbReference type="RefSeq" id="WP_212530269.1">
    <property type="nucleotide sequence ID" value="NZ_JAGSOG010000109.1"/>
</dbReference>
<evidence type="ECO:0000259" key="8">
    <source>
        <dbReference type="PROSITE" id="PS51160"/>
    </source>
</evidence>
<protein>
    <recommendedName>
        <fullName evidence="3 5">Acylphosphatase</fullName>
        <ecNumber evidence="2 5">3.6.1.7</ecNumber>
    </recommendedName>
</protein>
<dbReference type="Pfam" id="PF00708">
    <property type="entry name" value="Acylphosphatase"/>
    <property type="match status" value="1"/>
</dbReference>
<dbReference type="EMBL" id="JAGSOG010000109">
    <property type="protein sequence ID" value="MBR7835777.1"/>
    <property type="molecule type" value="Genomic_DNA"/>
</dbReference>
<dbReference type="Gene3D" id="3.30.70.100">
    <property type="match status" value="1"/>
</dbReference>
<dbReference type="AlphaFoldDB" id="A0A941ESQ5"/>
<dbReference type="PANTHER" id="PTHR47268:SF4">
    <property type="entry name" value="ACYLPHOSPHATASE"/>
    <property type="match status" value="1"/>
</dbReference>
<evidence type="ECO:0000256" key="2">
    <source>
        <dbReference type="ARBA" id="ARBA00012150"/>
    </source>
</evidence>
<dbReference type="GO" id="GO:0003998">
    <property type="term" value="F:acylphosphatase activity"/>
    <property type="evidence" value="ECO:0007669"/>
    <property type="project" value="UniProtKB-EC"/>
</dbReference>
<dbReference type="InterPro" id="IPR017968">
    <property type="entry name" value="Acylphosphatase_CS"/>
</dbReference>
<sequence length="89" mass="9625">MNRVRVIVSGRVQGVSFRDACRRKAIEHRVSGWVRNRADGGVEAVFEGAPGAVQAMVAWSRLGPPAATVEQIELHQEAPSGLDGFTIEI</sequence>
<dbReference type="PROSITE" id="PS00150">
    <property type="entry name" value="ACYLPHOSPHATASE_1"/>
    <property type="match status" value="1"/>
</dbReference>
<evidence type="ECO:0000256" key="5">
    <source>
        <dbReference type="PROSITE-ProRule" id="PRU00520"/>
    </source>
</evidence>
<reference evidence="9" key="1">
    <citation type="submission" date="2021-04" db="EMBL/GenBank/DDBJ databases">
        <title>Genome based classification of Actinospica acidithermotolerans sp. nov., an actinobacterium isolated from an Indonesian hot spring.</title>
        <authorList>
            <person name="Kusuma A.B."/>
            <person name="Putra K.E."/>
            <person name="Nafisah S."/>
            <person name="Loh J."/>
            <person name="Nouioui I."/>
            <person name="Goodfellow M."/>
        </authorList>
    </citation>
    <scope>NUCLEOTIDE SEQUENCE</scope>
    <source>
        <strain evidence="9">CSCA 57</strain>
    </source>
</reference>
<name>A0A941ESQ5_9ACTN</name>
<dbReference type="PANTHER" id="PTHR47268">
    <property type="entry name" value="ACYLPHOSPHATASE"/>
    <property type="match status" value="1"/>
</dbReference>
<dbReference type="InterPro" id="IPR020456">
    <property type="entry name" value="Acylphosphatase"/>
</dbReference>
<gene>
    <name evidence="9" type="ORF">KDL01_21065</name>
</gene>
<comment type="similarity">
    <text evidence="1 7">Belongs to the acylphosphatase family.</text>
</comment>
<dbReference type="EC" id="3.6.1.7" evidence="2 5"/>
<dbReference type="SUPFAM" id="SSF54975">
    <property type="entry name" value="Acylphosphatase/BLUF domain-like"/>
    <property type="match status" value="1"/>
</dbReference>
<evidence type="ECO:0000256" key="4">
    <source>
        <dbReference type="ARBA" id="ARBA00047645"/>
    </source>
</evidence>
<evidence type="ECO:0000256" key="1">
    <source>
        <dbReference type="ARBA" id="ARBA00005614"/>
    </source>
</evidence>
<feature type="active site" evidence="5">
    <location>
        <position position="36"/>
    </location>
</feature>
<dbReference type="Proteomes" id="UP000675781">
    <property type="component" value="Unassembled WGS sequence"/>
</dbReference>
<accession>A0A941ESQ5</accession>
<evidence type="ECO:0000256" key="7">
    <source>
        <dbReference type="RuleBase" id="RU004168"/>
    </source>
</evidence>
<proteinExistence type="inferred from homology"/>
<feature type="active site" evidence="5">
    <location>
        <position position="18"/>
    </location>
</feature>
<dbReference type="InterPro" id="IPR036046">
    <property type="entry name" value="Acylphosphatase-like_dom_sf"/>
</dbReference>
<evidence type="ECO:0000256" key="6">
    <source>
        <dbReference type="RuleBase" id="RU000553"/>
    </source>
</evidence>
<feature type="domain" description="Acylphosphatase-like" evidence="8">
    <location>
        <begin position="3"/>
        <end position="89"/>
    </location>
</feature>
<keyword evidence="5 6" id="KW-0378">Hydrolase</keyword>
<organism evidence="9 10">
    <name type="scientific">Actinospica durhamensis</name>
    <dbReference type="NCBI Taxonomy" id="1508375"/>
    <lineage>
        <taxon>Bacteria</taxon>
        <taxon>Bacillati</taxon>
        <taxon>Actinomycetota</taxon>
        <taxon>Actinomycetes</taxon>
        <taxon>Catenulisporales</taxon>
        <taxon>Actinospicaceae</taxon>
        <taxon>Actinospica</taxon>
    </lineage>
</organism>
<dbReference type="InterPro" id="IPR001792">
    <property type="entry name" value="Acylphosphatase-like_dom"/>
</dbReference>
<comment type="catalytic activity">
    <reaction evidence="4 5 6">
        <text>an acyl phosphate + H2O = a carboxylate + phosphate + H(+)</text>
        <dbReference type="Rhea" id="RHEA:14965"/>
        <dbReference type="ChEBI" id="CHEBI:15377"/>
        <dbReference type="ChEBI" id="CHEBI:15378"/>
        <dbReference type="ChEBI" id="CHEBI:29067"/>
        <dbReference type="ChEBI" id="CHEBI:43474"/>
        <dbReference type="ChEBI" id="CHEBI:59918"/>
        <dbReference type="EC" id="3.6.1.7"/>
    </reaction>
</comment>
<comment type="caution">
    <text evidence="9">The sequence shown here is derived from an EMBL/GenBank/DDBJ whole genome shotgun (WGS) entry which is preliminary data.</text>
</comment>